<dbReference type="GO" id="GO:0005737">
    <property type="term" value="C:cytoplasm"/>
    <property type="evidence" value="ECO:0007669"/>
    <property type="project" value="TreeGrafter"/>
</dbReference>
<dbReference type="Pfam" id="PF01697">
    <property type="entry name" value="Glyco_transf_92"/>
    <property type="match status" value="1"/>
</dbReference>
<dbReference type="PANTHER" id="PTHR21461:SF69">
    <property type="entry name" value="GLYCOSYLTRANSFERASE FAMILY 92 PROTEIN"/>
    <property type="match status" value="1"/>
</dbReference>
<dbReference type="EMBL" id="MN740950">
    <property type="protein sequence ID" value="QHU19433.1"/>
    <property type="molecule type" value="Genomic_DNA"/>
</dbReference>
<evidence type="ECO:0000256" key="6">
    <source>
        <dbReference type="ARBA" id="ARBA00023136"/>
    </source>
</evidence>
<keyword evidence="2" id="KW-0328">Glycosyltransferase</keyword>
<keyword evidence="5" id="KW-1133">Transmembrane helix</keyword>
<dbReference type="GO" id="GO:0016757">
    <property type="term" value="F:glycosyltransferase activity"/>
    <property type="evidence" value="ECO:0007669"/>
    <property type="project" value="UniProtKB-KW"/>
</dbReference>
<dbReference type="CDD" id="cd00761">
    <property type="entry name" value="Glyco_tranf_GTA_type"/>
    <property type="match status" value="1"/>
</dbReference>
<dbReference type="InterPro" id="IPR008166">
    <property type="entry name" value="Glyco_transf_92"/>
</dbReference>
<evidence type="ECO:0000313" key="7">
    <source>
        <dbReference type="EMBL" id="QHU19433.1"/>
    </source>
</evidence>
<keyword evidence="3" id="KW-0808">Transferase</keyword>
<evidence type="ECO:0000256" key="2">
    <source>
        <dbReference type="ARBA" id="ARBA00022676"/>
    </source>
</evidence>
<evidence type="ECO:0000256" key="3">
    <source>
        <dbReference type="ARBA" id="ARBA00022679"/>
    </source>
</evidence>
<dbReference type="AlphaFoldDB" id="A0A6C0KQ76"/>
<sequence length="252" mass="29996">MYYLSVLAQFKNETLNLKVWLDHHIWQGVQHFYLIDNGSTDNPLAILQDYIKKGIVSYYYKPKLYAQIENYRKVFAKDIWFKSYWLAVIDLDEFLYGIDQKLVKKLSHLHYFSVIYCNWFVFGTSGCIDHPPDVRKSNIHRLPEMDKVNTKYIFKTMDIVNPSQLWIHWLFKPNTRIPMQSGQKIRIANQLIRLNHYVCQSEEFFTKVKSTRGDASKSGHKWTRELFDAHNIPATFVDETLKTIIENEPDNY</sequence>
<dbReference type="GO" id="GO:0016020">
    <property type="term" value="C:membrane"/>
    <property type="evidence" value="ECO:0007669"/>
    <property type="project" value="UniProtKB-SubCell"/>
</dbReference>
<dbReference type="InterPro" id="IPR029044">
    <property type="entry name" value="Nucleotide-diphossugar_trans"/>
</dbReference>
<protein>
    <recommendedName>
        <fullName evidence="8">Glycosyltransferase family 92 protein</fullName>
    </recommendedName>
</protein>
<reference evidence="7" key="1">
    <citation type="journal article" date="2020" name="Nature">
        <title>Giant virus diversity and host interactions through global metagenomics.</title>
        <authorList>
            <person name="Schulz F."/>
            <person name="Roux S."/>
            <person name="Paez-Espino D."/>
            <person name="Jungbluth S."/>
            <person name="Walsh D.A."/>
            <person name="Denef V.J."/>
            <person name="McMahon K.D."/>
            <person name="Konstantinidis K.T."/>
            <person name="Eloe-Fadrosh E.A."/>
            <person name="Kyrpides N.C."/>
            <person name="Woyke T."/>
        </authorList>
    </citation>
    <scope>NUCLEOTIDE SEQUENCE</scope>
    <source>
        <strain evidence="7">GVMAG-S-3300013014-104</strain>
    </source>
</reference>
<dbReference type="PANTHER" id="PTHR21461">
    <property type="entry name" value="GLYCOSYLTRANSFERASE FAMILY 92 PROTEIN"/>
    <property type="match status" value="1"/>
</dbReference>
<comment type="subcellular location">
    <subcellularLocation>
        <location evidence="1">Membrane</location>
        <topology evidence="1">Single-pass membrane protein</topology>
    </subcellularLocation>
</comment>
<evidence type="ECO:0000256" key="1">
    <source>
        <dbReference type="ARBA" id="ARBA00004167"/>
    </source>
</evidence>
<evidence type="ECO:0000256" key="4">
    <source>
        <dbReference type="ARBA" id="ARBA00022692"/>
    </source>
</evidence>
<keyword evidence="6" id="KW-0472">Membrane</keyword>
<proteinExistence type="predicted"/>
<evidence type="ECO:0008006" key="8">
    <source>
        <dbReference type="Google" id="ProtNLM"/>
    </source>
</evidence>
<evidence type="ECO:0000256" key="5">
    <source>
        <dbReference type="ARBA" id="ARBA00022989"/>
    </source>
</evidence>
<name>A0A6C0KQ76_9ZZZZ</name>
<accession>A0A6C0KQ76</accession>
<dbReference type="SUPFAM" id="SSF53448">
    <property type="entry name" value="Nucleotide-diphospho-sugar transferases"/>
    <property type="match status" value="1"/>
</dbReference>
<organism evidence="7">
    <name type="scientific">viral metagenome</name>
    <dbReference type="NCBI Taxonomy" id="1070528"/>
    <lineage>
        <taxon>unclassified sequences</taxon>
        <taxon>metagenomes</taxon>
        <taxon>organismal metagenomes</taxon>
    </lineage>
</organism>
<keyword evidence="4" id="KW-0812">Transmembrane</keyword>